<evidence type="ECO:0000256" key="2">
    <source>
        <dbReference type="ARBA" id="ARBA00031396"/>
    </source>
</evidence>
<dbReference type="AlphaFoldDB" id="A0A9K3KJV2"/>
<gene>
    <name evidence="7" type="ORF">IV203_022372</name>
</gene>
<feature type="compositionally biased region" description="Polar residues" evidence="3">
    <location>
        <begin position="192"/>
        <end position="210"/>
    </location>
</feature>
<reference evidence="7" key="1">
    <citation type="journal article" date="2021" name="Sci. Rep.">
        <title>Diploid genomic architecture of Nitzschia inconspicua, an elite biomass production diatom.</title>
        <authorList>
            <person name="Oliver A."/>
            <person name="Podell S."/>
            <person name="Pinowska A."/>
            <person name="Traller J.C."/>
            <person name="Smith S.R."/>
            <person name="McClure R."/>
            <person name="Beliaev A."/>
            <person name="Bohutskyi P."/>
            <person name="Hill E.A."/>
            <person name="Rabines A."/>
            <person name="Zheng H."/>
            <person name="Allen L.Z."/>
            <person name="Kuo A."/>
            <person name="Grigoriev I.V."/>
            <person name="Allen A.E."/>
            <person name="Hazlebeck D."/>
            <person name="Allen E.E."/>
        </authorList>
    </citation>
    <scope>NUCLEOTIDE SEQUENCE</scope>
    <source>
        <strain evidence="7">Hildebrandi</strain>
    </source>
</reference>
<feature type="compositionally biased region" description="Basic and acidic residues" evidence="3">
    <location>
        <begin position="101"/>
        <end position="131"/>
    </location>
</feature>
<dbReference type="SMART" id="SM01071">
    <property type="entry name" value="CDC37_N"/>
    <property type="match status" value="1"/>
</dbReference>
<dbReference type="GO" id="GO:0031072">
    <property type="term" value="F:heat shock protein binding"/>
    <property type="evidence" value="ECO:0007669"/>
    <property type="project" value="TreeGrafter"/>
</dbReference>
<dbReference type="Pfam" id="PF08564">
    <property type="entry name" value="CDC37_C"/>
    <property type="match status" value="1"/>
</dbReference>
<dbReference type="GO" id="GO:0051082">
    <property type="term" value="F:unfolded protein binding"/>
    <property type="evidence" value="ECO:0007669"/>
    <property type="project" value="TreeGrafter"/>
</dbReference>
<feature type="domain" description="Cdc37 C-terminal" evidence="4">
    <location>
        <begin position="400"/>
        <end position="460"/>
    </location>
</feature>
<organism evidence="7 8">
    <name type="scientific">Nitzschia inconspicua</name>
    <dbReference type="NCBI Taxonomy" id="303405"/>
    <lineage>
        <taxon>Eukaryota</taxon>
        <taxon>Sar</taxon>
        <taxon>Stramenopiles</taxon>
        <taxon>Ochrophyta</taxon>
        <taxon>Bacillariophyta</taxon>
        <taxon>Bacillariophyceae</taxon>
        <taxon>Bacillariophycidae</taxon>
        <taxon>Bacillariales</taxon>
        <taxon>Bacillariaceae</taxon>
        <taxon>Nitzschia</taxon>
    </lineage>
</organism>
<dbReference type="Pfam" id="PF08565">
    <property type="entry name" value="CDC37_M"/>
    <property type="match status" value="1"/>
</dbReference>
<sequence>MSKPFDYSKWDKIELSDDEEDVHPNIDRESWFRMKHRSRVEREEHEEKDKQRIHAEMEKANQRIKMLERDLLKIERRKLDSIEDGDDDDDDDDDDDLDDAEAIKIELEELKEANKQRQKTLDDYEKNKKWNVDNMFQVKEERTEVNKQAAKDNYTKAGYVQSSIDGEKAKQEFEKKIKKIAPKTDNKESETESSNKPVASTTTTEKGTTNAPVAKPEPKPAVGPPKPASKQETDPTEVESDPNFVYTYHEFTEKYADLCEEFMALKTFEDSKEFLLKHGDILLQEHAANYLLLATLEDEMNGYHDEMKQRAKQSQIVTNIAELAKSWNTHPGNVIIPFFGRLQQREFLEGYLAGVKIFEEKIKARAVVKRKELDAQREAEKSGRVQKEGVDLAEIPREERLGPGGLDPLEVIESLPKVMQDAFESRDVDELRKALMSMDPKDAEYHMNRCIASGLWNAGG</sequence>
<dbReference type="InterPro" id="IPR013873">
    <property type="entry name" value="Cdc37_C"/>
</dbReference>
<dbReference type="Pfam" id="PF03234">
    <property type="entry name" value="CDC37_N"/>
    <property type="match status" value="1"/>
</dbReference>
<evidence type="ECO:0000313" key="8">
    <source>
        <dbReference type="Proteomes" id="UP000693970"/>
    </source>
</evidence>
<evidence type="ECO:0000259" key="6">
    <source>
        <dbReference type="SMART" id="SM01071"/>
    </source>
</evidence>
<dbReference type="GO" id="GO:0019901">
    <property type="term" value="F:protein kinase binding"/>
    <property type="evidence" value="ECO:0007669"/>
    <property type="project" value="InterPro"/>
</dbReference>
<proteinExistence type="predicted"/>
<evidence type="ECO:0000256" key="3">
    <source>
        <dbReference type="SAM" id="MobiDB-lite"/>
    </source>
</evidence>
<dbReference type="GO" id="GO:0050821">
    <property type="term" value="P:protein stabilization"/>
    <property type="evidence" value="ECO:0007669"/>
    <property type="project" value="TreeGrafter"/>
</dbReference>
<feature type="compositionally biased region" description="Basic and acidic residues" evidence="3">
    <location>
        <begin position="165"/>
        <end position="175"/>
    </location>
</feature>
<feature type="region of interest" description="Disordered" evidence="3">
    <location>
        <begin position="37"/>
        <end position="60"/>
    </location>
</feature>
<dbReference type="GO" id="GO:0051087">
    <property type="term" value="F:protein-folding chaperone binding"/>
    <property type="evidence" value="ECO:0007669"/>
    <property type="project" value="TreeGrafter"/>
</dbReference>
<keyword evidence="8" id="KW-1185">Reference proteome</keyword>
<name>A0A9K3KJV2_9STRA</name>
<evidence type="ECO:0000256" key="1">
    <source>
        <dbReference type="ARBA" id="ARBA00023186"/>
    </source>
</evidence>
<protein>
    <recommendedName>
        <fullName evidence="2">Hsp90 chaperone protein kinase-targeting subunit</fullName>
    </recommendedName>
</protein>
<dbReference type="InterPro" id="IPR013855">
    <property type="entry name" value="Cdc37_N_dom"/>
</dbReference>
<feature type="compositionally biased region" description="Basic and acidic residues" evidence="3">
    <location>
        <begin position="40"/>
        <end position="60"/>
    </location>
</feature>
<feature type="domain" description="Cdc37 N-terminal" evidence="6">
    <location>
        <begin position="4"/>
        <end position="139"/>
    </location>
</feature>
<dbReference type="PANTHER" id="PTHR12800">
    <property type="entry name" value="CDC37-RELATED"/>
    <property type="match status" value="1"/>
</dbReference>
<dbReference type="PANTHER" id="PTHR12800:SF4">
    <property type="entry name" value="HSP90 CO-CHAPERONE CDC37"/>
    <property type="match status" value="1"/>
</dbReference>
<feature type="region of interest" description="Disordered" evidence="3">
    <location>
        <begin position="78"/>
        <end position="241"/>
    </location>
</feature>
<accession>A0A9K3KJV2</accession>
<dbReference type="Proteomes" id="UP000693970">
    <property type="component" value="Unassembled WGS sequence"/>
</dbReference>
<feature type="compositionally biased region" description="Acidic residues" evidence="3">
    <location>
        <begin position="82"/>
        <end position="100"/>
    </location>
</feature>
<dbReference type="SMART" id="SM01069">
    <property type="entry name" value="CDC37_C"/>
    <property type="match status" value="1"/>
</dbReference>
<dbReference type="GO" id="GO:0005737">
    <property type="term" value="C:cytoplasm"/>
    <property type="evidence" value="ECO:0007669"/>
    <property type="project" value="TreeGrafter"/>
</dbReference>
<keyword evidence="1" id="KW-0143">Chaperone</keyword>
<dbReference type="GO" id="GO:0006457">
    <property type="term" value="P:protein folding"/>
    <property type="evidence" value="ECO:0007669"/>
    <property type="project" value="TreeGrafter"/>
</dbReference>
<feature type="compositionally biased region" description="Basic and acidic residues" evidence="3">
    <location>
        <begin position="138"/>
        <end position="154"/>
    </location>
</feature>
<dbReference type="InterPro" id="IPR013874">
    <property type="entry name" value="Cdc37_Hsp90-bd"/>
</dbReference>
<dbReference type="InterPro" id="IPR004918">
    <property type="entry name" value="Cdc37"/>
</dbReference>
<comment type="caution">
    <text evidence="7">The sequence shown here is derived from an EMBL/GenBank/DDBJ whole genome shotgun (WGS) entry which is preliminary data.</text>
</comment>
<dbReference type="OrthoDB" id="440202at2759"/>
<dbReference type="SMART" id="SM01070">
    <property type="entry name" value="CDC37_M"/>
    <property type="match status" value="1"/>
</dbReference>
<feature type="domain" description="Cdc37 Hsp90 binding" evidence="5">
    <location>
        <begin position="214"/>
        <end position="381"/>
    </location>
</feature>
<evidence type="ECO:0000259" key="4">
    <source>
        <dbReference type="SMART" id="SM01069"/>
    </source>
</evidence>
<dbReference type="EMBL" id="JAGRRH010000023">
    <property type="protein sequence ID" value="KAG7344364.1"/>
    <property type="molecule type" value="Genomic_DNA"/>
</dbReference>
<evidence type="ECO:0000259" key="5">
    <source>
        <dbReference type="SMART" id="SM01070"/>
    </source>
</evidence>
<evidence type="ECO:0000313" key="7">
    <source>
        <dbReference type="EMBL" id="KAG7344364.1"/>
    </source>
</evidence>
<reference evidence="7" key="2">
    <citation type="submission" date="2021-04" db="EMBL/GenBank/DDBJ databases">
        <authorList>
            <person name="Podell S."/>
        </authorList>
    </citation>
    <scope>NUCLEOTIDE SEQUENCE</scope>
    <source>
        <strain evidence="7">Hildebrandi</strain>
    </source>
</reference>